<dbReference type="Proteomes" id="UP000314294">
    <property type="component" value="Unassembled WGS sequence"/>
</dbReference>
<sequence>MEKSCEKKRWEPPYISAALESPTDSRNNEHPTNKTNSFRDALQPEAPAAGHPACAAERFQTGNI</sequence>
<feature type="region of interest" description="Disordered" evidence="1">
    <location>
        <begin position="1"/>
        <end position="64"/>
    </location>
</feature>
<organism evidence="2 3">
    <name type="scientific">Liparis tanakae</name>
    <name type="common">Tanaka's snailfish</name>
    <dbReference type="NCBI Taxonomy" id="230148"/>
    <lineage>
        <taxon>Eukaryota</taxon>
        <taxon>Metazoa</taxon>
        <taxon>Chordata</taxon>
        <taxon>Craniata</taxon>
        <taxon>Vertebrata</taxon>
        <taxon>Euteleostomi</taxon>
        <taxon>Actinopterygii</taxon>
        <taxon>Neopterygii</taxon>
        <taxon>Teleostei</taxon>
        <taxon>Neoteleostei</taxon>
        <taxon>Acanthomorphata</taxon>
        <taxon>Eupercaria</taxon>
        <taxon>Perciformes</taxon>
        <taxon>Cottioidei</taxon>
        <taxon>Cottales</taxon>
        <taxon>Liparidae</taxon>
        <taxon>Liparis</taxon>
    </lineage>
</organism>
<feature type="compositionally biased region" description="Low complexity" evidence="1">
    <location>
        <begin position="44"/>
        <end position="56"/>
    </location>
</feature>
<comment type="caution">
    <text evidence="2">The sequence shown here is derived from an EMBL/GenBank/DDBJ whole genome shotgun (WGS) entry which is preliminary data.</text>
</comment>
<feature type="compositionally biased region" description="Basic and acidic residues" evidence="1">
    <location>
        <begin position="1"/>
        <end position="11"/>
    </location>
</feature>
<reference evidence="2 3" key="1">
    <citation type="submission" date="2019-03" db="EMBL/GenBank/DDBJ databases">
        <title>First draft genome of Liparis tanakae, snailfish: a comprehensive survey of snailfish specific genes.</title>
        <authorList>
            <person name="Kim W."/>
            <person name="Song I."/>
            <person name="Jeong J.-H."/>
            <person name="Kim D."/>
            <person name="Kim S."/>
            <person name="Ryu S."/>
            <person name="Song J.Y."/>
            <person name="Lee S.K."/>
        </authorList>
    </citation>
    <scope>NUCLEOTIDE SEQUENCE [LARGE SCALE GENOMIC DNA]</scope>
    <source>
        <tissue evidence="2">Muscle</tissue>
    </source>
</reference>
<protein>
    <submittedName>
        <fullName evidence="2">Uncharacterized protein</fullName>
    </submittedName>
</protein>
<evidence type="ECO:0000313" key="3">
    <source>
        <dbReference type="Proteomes" id="UP000314294"/>
    </source>
</evidence>
<dbReference type="EMBL" id="SRLO01000485">
    <property type="protein sequence ID" value="TNN54414.1"/>
    <property type="molecule type" value="Genomic_DNA"/>
</dbReference>
<keyword evidence="3" id="KW-1185">Reference proteome</keyword>
<dbReference type="AlphaFoldDB" id="A0A4Z2GNT8"/>
<evidence type="ECO:0000313" key="2">
    <source>
        <dbReference type="EMBL" id="TNN54414.1"/>
    </source>
</evidence>
<name>A0A4Z2GNT8_9TELE</name>
<proteinExistence type="predicted"/>
<gene>
    <name evidence="2" type="ORF">EYF80_035383</name>
</gene>
<evidence type="ECO:0000256" key="1">
    <source>
        <dbReference type="SAM" id="MobiDB-lite"/>
    </source>
</evidence>
<accession>A0A4Z2GNT8</accession>